<reference evidence="7" key="1">
    <citation type="journal article" date="2013" name="Genome Announc.">
        <title>Complete Chromosome Sequence of Carnobacterium maltaromaticum LMA 28.</title>
        <authorList>
            <person name="Cailliez-Grimal C."/>
            <person name="Chaillou S."/>
            <person name="Anba-Mondoloni J."/>
            <person name="Loux V."/>
            <person name="Afzal M.I."/>
            <person name="Rahman A."/>
            <person name="Kergourlay G."/>
            <person name="Champomier-Verges M.C."/>
            <person name="Zagorec M."/>
            <person name="Dalgaard P."/>
            <person name="Leisner J.J."/>
            <person name="Prevost H."/>
            <person name="Revol-Junelles A.M."/>
            <person name="Borges F."/>
        </authorList>
    </citation>
    <scope>NUCLEOTIDE SEQUENCE</scope>
    <source>
        <strain evidence="7">LMA28</strain>
    </source>
</reference>
<dbReference type="OrthoDB" id="1698838at2"/>
<dbReference type="eggNOG" id="COG1196">
    <property type="taxonomic scope" value="Bacteria"/>
</dbReference>
<evidence type="ECO:0000259" key="5">
    <source>
        <dbReference type="Pfam" id="PF13476"/>
    </source>
</evidence>
<dbReference type="KEGG" id="cml:BN424_2164"/>
<evidence type="ECO:0000256" key="3">
    <source>
        <dbReference type="ARBA" id="ARBA00013368"/>
    </source>
</evidence>
<dbReference type="GO" id="GO:0006302">
    <property type="term" value="P:double-strand break repair"/>
    <property type="evidence" value="ECO:0007669"/>
    <property type="project" value="InterPro"/>
</dbReference>
<protein>
    <recommendedName>
        <fullName evidence="3">Nuclease SbcCD subunit C</fullName>
    </recommendedName>
</protein>
<dbReference type="InterPro" id="IPR027417">
    <property type="entry name" value="P-loop_NTPase"/>
</dbReference>
<comment type="similarity">
    <text evidence="1">Belongs to the SMC family. SbcC subfamily.</text>
</comment>
<dbReference type="AlphaFoldDB" id="K8E4Z5"/>
<proteinExistence type="inferred from homology"/>
<sequence>MKKIELINMKVRNFKGFKEFELAANGKNVQVFGDNATGKTTLYDAFLWCLFGKDSKDSTKFSWKPLDQNNQEIHHLETEVVLELLIDGEEIEFSRMNKEKWTKKRGSNAETFEGHDATYRIDGLKQTQIKFKKRIEEIVNEETFKQITNIYYIAETMPAKERRKMLFSLVEDLTDIQVIESNKELTPLLDILGKHSVEDKRQMIAEERRNINKDLDNIPQRIDEVDRSINPDLTEANRLSLEDEKTSRETELAKNEQELASKTNGTYLTNKRSELTTKVAELEADKSNYTIKQNEKIAGLQSGKQIVYEQAMSAQNEVLEEEKRISSLKTDIESEKSYISRLQQEKESLRNKYISIRDNNFPDFDEHKTTCQFCNQDLPVEQQATIKETYQKEREAFNLNRASELEQINEQGTSLSKEEEVHEELLQDLKNQAADTTELDKRIKVRDDLKSQHTAIIKQIEAIQNNATPFTETEQYKKKITEIEAIKQEIITIQTGDDKELQSQKEVISNIKLSINQLNEQLYEYVLSEKQEARKQELIEEEKLLSVKFGELDQQLYLLDEFIRTKVDLLTSKINAKFNYVDFKLFEEQINGGLKEVCEVTVKGVPYSSGLNNAARINAGLDIINTVTEINQINAPIFIDNAESINDLLAVQSQTITLSVSKDKDLKMEVVK</sequence>
<dbReference type="GO" id="GO:0016887">
    <property type="term" value="F:ATP hydrolysis activity"/>
    <property type="evidence" value="ECO:0007669"/>
    <property type="project" value="InterPro"/>
</dbReference>
<accession>K8E4Z5</accession>
<evidence type="ECO:0000313" key="6">
    <source>
        <dbReference type="EMBL" id="CCO11604.2"/>
    </source>
</evidence>
<evidence type="ECO:0000256" key="1">
    <source>
        <dbReference type="ARBA" id="ARBA00006930"/>
    </source>
</evidence>
<comment type="subunit">
    <text evidence="2">Heterodimer of SbcC and SbcD.</text>
</comment>
<keyword evidence="4" id="KW-0175">Coiled coil</keyword>
<evidence type="ECO:0000256" key="4">
    <source>
        <dbReference type="SAM" id="Coils"/>
    </source>
</evidence>
<dbReference type="SUPFAM" id="SSF52540">
    <property type="entry name" value="P-loop containing nucleoside triphosphate hydrolases"/>
    <property type="match status" value="1"/>
</dbReference>
<keyword evidence="7" id="KW-1185">Reference proteome</keyword>
<organism evidence="6 7">
    <name type="scientific">Carnobacterium maltaromaticum LMA28</name>
    <dbReference type="NCBI Taxonomy" id="1234679"/>
    <lineage>
        <taxon>Bacteria</taxon>
        <taxon>Bacillati</taxon>
        <taxon>Bacillota</taxon>
        <taxon>Bacilli</taxon>
        <taxon>Lactobacillales</taxon>
        <taxon>Carnobacteriaceae</taxon>
        <taxon>Carnobacterium</taxon>
    </lineage>
</organism>
<dbReference type="PANTHER" id="PTHR32114:SF2">
    <property type="entry name" value="ABC TRANSPORTER ABCH.3"/>
    <property type="match status" value="1"/>
</dbReference>
<evidence type="ECO:0000256" key="2">
    <source>
        <dbReference type="ARBA" id="ARBA00011322"/>
    </source>
</evidence>
<dbReference type="Gene3D" id="3.40.50.300">
    <property type="entry name" value="P-loop containing nucleotide triphosphate hydrolases"/>
    <property type="match status" value="1"/>
</dbReference>
<dbReference type="Proteomes" id="UP000000212">
    <property type="component" value="Chromosome"/>
</dbReference>
<feature type="domain" description="Rad50/SbcC-type AAA" evidence="5">
    <location>
        <begin position="9"/>
        <end position="258"/>
    </location>
</feature>
<feature type="coiled-coil region" evidence="4">
    <location>
        <begin position="272"/>
        <end position="359"/>
    </location>
</feature>
<dbReference type="RefSeq" id="WP_015076756.1">
    <property type="nucleotide sequence ID" value="NC_019425.2"/>
</dbReference>
<gene>
    <name evidence="6" type="ORF">BN424_2164</name>
</gene>
<dbReference type="EMBL" id="HE999757">
    <property type="protein sequence ID" value="CCO11604.2"/>
    <property type="molecule type" value="Genomic_DNA"/>
</dbReference>
<feature type="coiled-coil region" evidence="4">
    <location>
        <begin position="415"/>
        <end position="466"/>
    </location>
</feature>
<dbReference type="HOGENOM" id="CLU_026083_2_0_9"/>
<dbReference type="STRING" id="1234679.BN424_2164"/>
<dbReference type="Pfam" id="PF13476">
    <property type="entry name" value="AAA_23"/>
    <property type="match status" value="1"/>
</dbReference>
<evidence type="ECO:0000313" key="7">
    <source>
        <dbReference type="Proteomes" id="UP000000212"/>
    </source>
</evidence>
<dbReference type="InterPro" id="IPR038729">
    <property type="entry name" value="Rad50/SbcC_AAA"/>
</dbReference>
<name>K8E4Z5_CARML</name>
<dbReference type="PANTHER" id="PTHR32114">
    <property type="entry name" value="ABC TRANSPORTER ABCH.3"/>
    <property type="match status" value="1"/>
</dbReference>